<feature type="transmembrane region" description="Helical" evidence="1">
    <location>
        <begin position="79"/>
        <end position="97"/>
    </location>
</feature>
<organism evidence="2 3">
    <name type="scientific">Danaus plexippus plexippus</name>
    <dbReference type="NCBI Taxonomy" id="278856"/>
    <lineage>
        <taxon>Eukaryota</taxon>
        <taxon>Metazoa</taxon>
        <taxon>Ecdysozoa</taxon>
        <taxon>Arthropoda</taxon>
        <taxon>Hexapoda</taxon>
        <taxon>Insecta</taxon>
        <taxon>Pterygota</taxon>
        <taxon>Neoptera</taxon>
        <taxon>Endopterygota</taxon>
        <taxon>Lepidoptera</taxon>
        <taxon>Glossata</taxon>
        <taxon>Ditrysia</taxon>
        <taxon>Papilionoidea</taxon>
        <taxon>Nymphalidae</taxon>
        <taxon>Danainae</taxon>
        <taxon>Danaini</taxon>
        <taxon>Danaina</taxon>
        <taxon>Danaus</taxon>
        <taxon>Danaus</taxon>
    </lineage>
</organism>
<name>A0A212FLF3_DANPL</name>
<reference evidence="2 3" key="1">
    <citation type="journal article" date="2011" name="Cell">
        <title>The monarch butterfly genome yields insights into long-distance migration.</title>
        <authorList>
            <person name="Zhan S."/>
            <person name="Merlin C."/>
            <person name="Boore J.L."/>
            <person name="Reppert S.M."/>
        </authorList>
    </citation>
    <scope>NUCLEOTIDE SEQUENCE [LARGE SCALE GENOMIC DNA]</scope>
    <source>
        <strain evidence="2">F-2</strain>
    </source>
</reference>
<dbReference type="KEGG" id="dpl:KGM_205684"/>
<proteinExistence type="predicted"/>
<dbReference type="AlphaFoldDB" id="A0A212FLF3"/>
<feature type="transmembrane region" description="Helical" evidence="1">
    <location>
        <begin position="50"/>
        <end position="73"/>
    </location>
</feature>
<sequence>MCQAHGEQTWAVDNIHVTMRNIRGSASYWRKCCSELIAMRTYKFIRTPALAIRTALINPVDLVFLGHLVIILAKRQGGTVWYQLYTVALAILSLSLASGPECAYRRQTVLLLSIANVKPEEFQHAEQIIQQAQGQASALNGARQTLATDNEGTMCR</sequence>
<keyword evidence="3" id="KW-1185">Reference proteome</keyword>
<keyword evidence="1" id="KW-0812">Transmembrane</keyword>
<dbReference type="Proteomes" id="UP000007151">
    <property type="component" value="Unassembled WGS sequence"/>
</dbReference>
<keyword evidence="1" id="KW-1133">Transmembrane helix</keyword>
<dbReference type="EMBL" id="AGBW02007777">
    <property type="protein sequence ID" value="OWR54573.1"/>
    <property type="molecule type" value="Genomic_DNA"/>
</dbReference>
<comment type="caution">
    <text evidence="2">The sequence shown here is derived from an EMBL/GenBank/DDBJ whole genome shotgun (WGS) entry which is preliminary data.</text>
</comment>
<gene>
    <name evidence="2" type="ORF">KGM_205684</name>
</gene>
<evidence type="ECO:0000256" key="1">
    <source>
        <dbReference type="SAM" id="Phobius"/>
    </source>
</evidence>
<protein>
    <submittedName>
        <fullName evidence="2">Uncharacterized protein</fullName>
    </submittedName>
</protein>
<accession>A0A212FLF3</accession>
<keyword evidence="1" id="KW-0472">Membrane</keyword>
<evidence type="ECO:0000313" key="3">
    <source>
        <dbReference type="Proteomes" id="UP000007151"/>
    </source>
</evidence>
<evidence type="ECO:0000313" key="2">
    <source>
        <dbReference type="EMBL" id="OWR54573.1"/>
    </source>
</evidence>
<dbReference type="InParanoid" id="A0A212FLF3"/>